<keyword evidence="4" id="KW-0479">Metal-binding</keyword>
<dbReference type="Gene3D" id="1.10.569.10">
    <property type="entry name" value="Aldehyde Ferredoxin Oxidoreductase Protein, subunit A, domain 2"/>
    <property type="match status" value="1"/>
</dbReference>
<evidence type="ECO:0000259" key="9">
    <source>
        <dbReference type="SMART" id="SM00790"/>
    </source>
</evidence>
<name>A0A7C4W0C8_9BACT</name>
<keyword evidence="3" id="KW-0004">4Fe-4S</keyword>
<dbReference type="InterPro" id="IPR036503">
    <property type="entry name" value="Ald_Fedxn_OxRdtase_N_sf"/>
</dbReference>
<dbReference type="InterPro" id="IPR036021">
    <property type="entry name" value="Tungsten_al_ferr_oxy-like_C"/>
</dbReference>
<evidence type="ECO:0000256" key="2">
    <source>
        <dbReference type="ARBA" id="ARBA00011032"/>
    </source>
</evidence>
<evidence type="ECO:0000256" key="5">
    <source>
        <dbReference type="ARBA" id="ARBA00023002"/>
    </source>
</evidence>
<comment type="cofactor">
    <cofactor evidence="8">
        <name>tungstopterin</name>
        <dbReference type="ChEBI" id="CHEBI:30402"/>
    </cofactor>
</comment>
<evidence type="ECO:0000256" key="7">
    <source>
        <dbReference type="ARBA" id="ARBA00023014"/>
    </source>
</evidence>
<evidence type="ECO:0000256" key="4">
    <source>
        <dbReference type="ARBA" id="ARBA00022723"/>
    </source>
</evidence>
<dbReference type="GO" id="GO:0016625">
    <property type="term" value="F:oxidoreductase activity, acting on the aldehyde or oxo group of donors, iron-sulfur protein as acceptor"/>
    <property type="evidence" value="ECO:0007669"/>
    <property type="project" value="InterPro"/>
</dbReference>
<evidence type="ECO:0000256" key="3">
    <source>
        <dbReference type="ARBA" id="ARBA00022485"/>
    </source>
</evidence>
<dbReference type="InterPro" id="IPR013984">
    <property type="entry name" value="Ald_Fedxn_OxRdtase_dom2"/>
</dbReference>
<dbReference type="InterPro" id="IPR013983">
    <property type="entry name" value="Ald_Fedxn_OxRdtase_N"/>
</dbReference>
<keyword evidence="6" id="KW-0408">Iron</keyword>
<organism evidence="10">
    <name type="scientific">Desulfatirhabdium butyrativorans</name>
    <dbReference type="NCBI Taxonomy" id="340467"/>
    <lineage>
        <taxon>Bacteria</taxon>
        <taxon>Pseudomonadati</taxon>
        <taxon>Thermodesulfobacteriota</taxon>
        <taxon>Desulfobacteria</taxon>
        <taxon>Desulfobacterales</taxon>
        <taxon>Desulfatirhabdiaceae</taxon>
        <taxon>Desulfatirhabdium</taxon>
    </lineage>
</organism>
<keyword evidence="7" id="KW-0411">Iron-sulfur</keyword>
<accession>A0A7C4W0C8</accession>
<dbReference type="PANTHER" id="PTHR30038:SF7">
    <property type="entry name" value="TUNGSTEN-CONTAINING GLYCERALDEHYDE-3-PHOSPHATE:FERREDOXIN OXIDOREDUCTASE"/>
    <property type="match status" value="1"/>
</dbReference>
<dbReference type="SUPFAM" id="SSF56228">
    <property type="entry name" value="Aldehyde ferredoxin oxidoreductase, N-terminal domain"/>
    <property type="match status" value="1"/>
</dbReference>
<evidence type="ECO:0000256" key="6">
    <source>
        <dbReference type="ARBA" id="ARBA00023004"/>
    </source>
</evidence>
<comment type="caution">
    <text evidence="10">The sequence shown here is derived from an EMBL/GenBank/DDBJ whole genome shotgun (WGS) entry which is preliminary data.</text>
</comment>
<dbReference type="Pfam" id="PF02730">
    <property type="entry name" value="AFOR_N"/>
    <property type="match status" value="1"/>
</dbReference>
<dbReference type="PANTHER" id="PTHR30038">
    <property type="entry name" value="ALDEHYDE FERREDOXIN OXIDOREDUCTASE"/>
    <property type="match status" value="1"/>
</dbReference>
<dbReference type="Gene3D" id="3.60.9.10">
    <property type="entry name" value="Aldehyde ferredoxin oxidoreductase, N-terminal domain"/>
    <property type="match status" value="1"/>
</dbReference>
<dbReference type="AlphaFoldDB" id="A0A7C4W0C8"/>
<evidence type="ECO:0000256" key="8">
    <source>
        <dbReference type="ARBA" id="ARBA00049934"/>
    </source>
</evidence>
<feature type="domain" description="Aldehyde ferredoxin oxidoreductase N-terminal" evidence="9">
    <location>
        <begin position="17"/>
        <end position="219"/>
    </location>
</feature>
<evidence type="ECO:0000256" key="1">
    <source>
        <dbReference type="ARBA" id="ARBA00001966"/>
    </source>
</evidence>
<dbReference type="InterPro" id="IPR013985">
    <property type="entry name" value="Ald_Fedxn_OxRdtase_dom3"/>
</dbReference>
<proteinExistence type="inferred from homology"/>
<evidence type="ECO:0000313" key="10">
    <source>
        <dbReference type="EMBL" id="HGU33815.1"/>
    </source>
</evidence>
<dbReference type="GO" id="GO:0009055">
    <property type="term" value="F:electron transfer activity"/>
    <property type="evidence" value="ECO:0007669"/>
    <property type="project" value="InterPro"/>
</dbReference>
<dbReference type="InterPro" id="IPR051919">
    <property type="entry name" value="W-dependent_AOR"/>
</dbReference>
<dbReference type="Pfam" id="PF01314">
    <property type="entry name" value="AFOR_C"/>
    <property type="match status" value="1"/>
</dbReference>
<dbReference type="GO" id="GO:0051539">
    <property type="term" value="F:4 iron, 4 sulfur cluster binding"/>
    <property type="evidence" value="ECO:0007669"/>
    <property type="project" value="UniProtKB-KW"/>
</dbReference>
<dbReference type="SMART" id="SM00790">
    <property type="entry name" value="AFOR_N"/>
    <property type="match status" value="1"/>
</dbReference>
<protein>
    <recommendedName>
        <fullName evidence="9">Aldehyde ferredoxin oxidoreductase N-terminal domain-containing protein</fullName>
    </recommendedName>
</protein>
<dbReference type="InterPro" id="IPR001203">
    <property type="entry name" value="OxRdtase_Ald_Fedxn_C"/>
</dbReference>
<comment type="cofactor">
    <cofactor evidence="1">
        <name>[4Fe-4S] cluster</name>
        <dbReference type="ChEBI" id="CHEBI:49883"/>
    </cofactor>
</comment>
<keyword evidence="5" id="KW-0560">Oxidoreductase</keyword>
<dbReference type="SUPFAM" id="SSF48310">
    <property type="entry name" value="Aldehyde ferredoxin oxidoreductase, C-terminal domains"/>
    <property type="match status" value="1"/>
</dbReference>
<gene>
    <name evidence="10" type="ORF">ENS29_13335</name>
</gene>
<dbReference type="Gene3D" id="1.10.599.10">
    <property type="entry name" value="Aldehyde Ferredoxin Oxidoreductase Protein, subunit A, domain 3"/>
    <property type="match status" value="1"/>
</dbReference>
<dbReference type="EMBL" id="DSUH01000306">
    <property type="protein sequence ID" value="HGU33815.1"/>
    <property type="molecule type" value="Genomic_DNA"/>
</dbReference>
<dbReference type="GO" id="GO:0046872">
    <property type="term" value="F:metal ion binding"/>
    <property type="evidence" value="ECO:0007669"/>
    <property type="project" value="UniProtKB-KW"/>
</dbReference>
<sequence>MDDRRQRTRKGGFMYGNTGRIIVVDLTKGLIQIETLAEDVYRTYVGGSGLAARLFWDRAVWDADPLSPEALLMFLNGPFAGLKLSGASRFSSAARSPLTGGWGDSSCGGYAAPELRYAGYDGILLTGRAGEPSMLTIDDGEVRLDPAGDFWGKGALETARMLREADGKKWRTLTIGPAGERLVPFACILNEGHHAFGRTGMGAVMGSKHLKAIRIHASKRNMLLADPESYEALRSELNPRIRDALASDVLRVNGTAANLEGGVYAGDVPIRNFTSNFWQEMAEALTGSALTERFLTRRSACAYCAIACKRHVEIPNGPYAIPQGPGPEYETIVSLGSLIGSMDLAAVCKAGRLCNELGLDTITTGATIAWAMEAFERNDLTAADTDGVSLSWGDMDTVIDRVIPAIAGRSGAMGRLLSLGSAAAARKIGKGLDYTAQAKGLEVPAHDPRGGGHGLALTYAVSPRGACHVAFPMLFMEMGACYYPEIGFEFELEPKSSENKPEAAAIAVALGSIENSACYCQFADREITIPEWVALFNTVAGYGWEIEDMMAAGKRIFYLKRLINYRLGKTACDDSLTPRMLEPARDGEPEGIPIDFEGMKARFYELMRMDPERGIPSAEALIEAGLGEEAQLVWQ</sequence>
<reference evidence="10" key="1">
    <citation type="journal article" date="2020" name="mSystems">
        <title>Genome- and Community-Level Interaction Insights into Carbon Utilization and Element Cycling Functions of Hydrothermarchaeota in Hydrothermal Sediment.</title>
        <authorList>
            <person name="Zhou Z."/>
            <person name="Liu Y."/>
            <person name="Xu W."/>
            <person name="Pan J."/>
            <person name="Luo Z.H."/>
            <person name="Li M."/>
        </authorList>
    </citation>
    <scope>NUCLEOTIDE SEQUENCE [LARGE SCALE GENOMIC DNA]</scope>
    <source>
        <strain evidence="10">SpSt-477</strain>
    </source>
</reference>
<comment type="similarity">
    <text evidence="2">Belongs to the AOR/FOR family.</text>
</comment>